<gene>
    <name evidence="1" type="ORF">INT47_009530</name>
</gene>
<proteinExistence type="predicted"/>
<dbReference type="Proteomes" id="UP000603453">
    <property type="component" value="Unassembled WGS sequence"/>
</dbReference>
<evidence type="ECO:0000313" key="1">
    <source>
        <dbReference type="EMBL" id="KAG2205265.1"/>
    </source>
</evidence>
<feature type="non-terminal residue" evidence="1">
    <location>
        <position position="1"/>
    </location>
</feature>
<accession>A0A8H7V2Z0</accession>
<dbReference type="EMBL" id="JAEPRD010000038">
    <property type="protein sequence ID" value="KAG2205265.1"/>
    <property type="molecule type" value="Genomic_DNA"/>
</dbReference>
<protein>
    <submittedName>
        <fullName evidence="1">Uncharacterized protein</fullName>
    </submittedName>
</protein>
<reference evidence="1" key="1">
    <citation type="submission" date="2020-12" db="EMBL/GenBank/DDBJ databases">
        <title>Metabolic potential, ecology and presence of endohyphal bacteria is reflected in genomic diversity of Mucoromycotina.</title>
        <authorList>
            <person name="Muszewska A."/>
            <person name="Okrasinska A."/>
            <person name="Steczkiewicz K."/>
            <person name="Drgas O."/>
            <person name="Orlowska M."/>
            <person name="Perlinska-Lenart U."/>
            <person name="Aleksandrzak-Piekarczyk T."/>
            <person name="Szatraj K."/>
            <person name="Zielenkiewicz U."/>
            <person name="Pilsyk S."/>
            <person name="Malc E."/>
            <person name="Mieczkowski P."/>
            <person name="Kruszewska J.S."/>
            <person name="Biernat P."/>
            <person name="Pawlowska J."/>
        </authorList>
    </citation>
    <scope>NUCLEOTIDE SEQUENCE</scope>
    <source>
        <strain evidence="1">WA0000017839</strain>
    </source>
</reference>
<dbReference type="AlphaFoldDB" id="A0A8H7V2Z0"/>
<evidence type="ECO:0000313" key="2">
    <source>
        <dbReference type="Proteomes" id="UP000603453"/>
    </source>
</evidence>
<keyword evidence="2" id="KW-1185">Reference proteome</keyword>
<organism evidence="1 2">
    <name type="scientific">Mucor saturninus</name>
    <dbReference type="NCBI Taxonomy" id="64648"/>
    <lineage>
        <taxon>Eukaryota</taxon>
        <taxon>Fungi</taxon>
        <taxon>Fungi incertae sedis</taxon>
        <taxon>Mucoromycota</taxon>
        <taxon>Mucoromycotina</taxon>
        <taxon>Mucoromycetes</taxon>
        <taxon>Mucorales</taxon>
        <taxon>Mucorineae</taxon>
        <taxon>Mucoraceae</taxon>
        <taxon>Mucor</taxon>
    </lineage>
</organism>
<comment type="caution">
    <text evidence="1">The sequence shown here is derived from an EMBL/GenBank/DDBJ whole genome shotgun (WGS) entry which is preliminary data.</text>
</comment>
<name>A0A8H7V2Z0_9FUNG</name>
<sequence>MMVTKLSSVDADMSFFEDEDECEDEADLLVESNSDLNDDKPITLDNTQKDLTAKEARAELEEAPKNNDGLNDIVNLKEAVRNLNVGIKESKAKQARLSRLLLPLEKLRMDQARNFRIEERGKDKWDEKKYNDLKEARANCDKIYSELKSVRATISNNQTEMYRLNKILHKQPLPADNINKEVISDKDITSLAKGDIVVQGIDPGVVTTASFKGVSGSLLFESINRYTALKNLDPVESATNEKQVSLDFTAKMVNNATFSTKHRQERHRRENQKIQTDVSYLEKKGSLGKYVQKNSIRILALVSEDGLTLPPFRRGVHNPNKFNLSENLMQARIAMQRSPGEL</sequence>